<dbReference type="RefSeq" id="WP_075081392.1">
    <property type="nucleotide sequence ID" value="NZ_BDCO01000003.1"/>
</dbReference>
<proteinExistence type="predicted"/>
<dbReference type="STRING" id="690879.TSACC_3664"/>
<dbReference type="InterPro" id="IPR041657">
    <property type="entry name" value="HTH_17"/>
</dbReference>
<evidence type="ECO:0000259" key="1">
    <source>
        <dbReference type="Pfam" id="PF12728"/>
    </source>
</evidence>
<dbReference type="InParanoid" id="A0A146GER0"/>
<sequence>MTVEEAAAELKLAPFTVRQKCNKGKIAPAYKAGRSWVIEPSAIPAYRNRQRAQGANAPTRALIKKGLLQ</sequence>
<keyword evidence="3" id="KW-1185">Reference proteome</keyword>
<dbReference type="Pfam" id="PF12728">
    <property type="entry name" value="HTH_17"/>
    <property type="match status" value="1"/>
</dbReference>
<evidence type="ECO:0000313" key="2">
    <source>
        <dbReference type="EMBL" id="GAT35593.1"/>
    </source>
</evidence>
<dbReference type="OrthoDB" id="515428at2"/>
<dbReference type="Proteomes" id="UP000076023">
    <property type="component" value="Unassembled WGS sequence"/>
</dbReference>
<reference evidence="3" key="1">
    <citation type="journal article" date="2017" name="Genome Announc.">
        <title>Draft Genome Sequence of Terrimicrobium sacchariphilum NM-5T, a Facultative Anaerobic Soil Bacterium of the Class Spartobacteria.</title>
        <authorList>
            <person name="Qiu Y.L."/>
            <person name="Tourlousse D.M."/>
            <person name="Matsuura N."/>
            <person name="Ohashi A."/>
            <person name="Sekiguchi Y."/>
        </authorList>
    </citation>
    <scope>NUCLEOTIDE SEQUENCE [LARGE SCALE GENOMIC DNA]</scope>
    <source>
        <strain evidence="3">NM-5</strain>
    </source>
</reference>
<accession>A0A146GER0</accession>
<protein>
    <submittedName>
        <fullName evidence="2">Helix-turn-helix domain-containing protein</fullName>
    </submittedName>
</protein>
<gene>
    <name evidence="2" type="ORF">TSACC_3664</name>
</gene>
<dbReference type="AlphaFoldDB" id="A0A146GER0"/>
<comment type="caution">
    <text evidence="2">The sequence shown here is derived from an EMBL/GenBank/DDBJ whole genome shotgun (WGS) entry which is preliminary data.</text>
</comment>
<organism evidence="2 3">
    <name type="scientific">Terrimicrobium sacchariphilum</name>
    <dbReference type="NCBI Taxonomy" id="690879"/>
    <lineage>
        <taxon>Bacteria</taxon>
        <taxon>Pseudomonadati</taxon>
        <taxon>Verrucomicrobiota</taxon>
        <taxon>Terrimicrobiia</taxon>
        <taxon>Terrimicrobiales</taxon>
        <taxon>Terrimicrobiaceae</taxon>
        <taxon>Terrimicrobium</taxon>
    </lineage>
</organism>
<feature type="domain" description="Helix-turn-helix" evidence="1">
    <location>
        <begin position="1"/>
        <end position="51"/>
    </location>
</feature>
<dbReference type="EMBL" id="BDCO01000003">
    <property type="protein sequence ID" value="GAT35593.1"/>
    <property type="molecule type" value="Genomic_DNA"/>
</dbReference>
<name>A0A146GER0_TERSA</name>
<evidence type="ECO:0000313" key="3">
    <source>
        <dbReference type="Proteomes" id="UP000076023"/>
    </source>
</evidence>